<name>A0ABV8J1P5_9ACTN</name>
<dbReference type="RefSeq" id="WP_378069979.1">
    <property type="nucleotide sequence ID" value="NZ_JBHSBL010000020.1"/>
</dbReference>
<evidence type="ECO:0000313" key="3">
    <source>
        <dbReference type="Proteomes" id="UP001595867"/>
    </source>
</evidence>
<proteinExistence type="predicted"/>
<dbReference type="Proteomes" id="UP001595867">
    <property type="component" value="Unassembled WGS sequence"/>
</dbReference>
<dbReference type="EMBL" id="JBHSBL010000020">
    <property type="protein sequence ID" value="MFC4069083.1"/>
    <property type="molecule type" value="Genomic_DNA"/>
</dbReference>
<gene>
    <name evidence="2" type="ORF">ACFO0C_29475</name>
</gene>
<dbReference type="EC" id="3.5.1.-" evidence="2"/>
<keyword evidence="1" id="KW-0862">Zinc</keyword>
<dbReference type="Pfam" id="PF02585">
    <property type="entry name" value="PIG-L"/>
    <property type="match status" value="1"/>
</dbReference>
<protein>
    <submittedName>
        <fullName evidence="2">PIG-L deacetylase family protein</fullName>
        <ecNumber evidence="2">3.5.1.-</ecNumber>
    </submittedName>
</protein>
<dbReference type="PANTHER" id="PTHR12993:SF30">
    <property type="entry name" value="N-ACETYL-ALPHA-D-GLUCOSAMINYL L-MALATE DEACETYLASE 1"/>
    <property type="match status" value="1"/>
</dbReference>
<sequence length="232" mass="24411">MAQAPGGPHVMMRSVLAVGAHPDDIELGCGGALAAHRAAGDAVTMLVVTGGQNGPGATGGRRREAEAAARSLDCLLVWGSLVDCEVTAGAVTIALIERAITEAEADVVYVHAPDDSHQDHRAVAAATISAARHSRRILHYRSPSTTRFEPSLFVDISAHLDRKIAALSCHSSQVENSAMVDPEVVVASARHYGAQARVRYAEAFVPGRFVWDLAAPPHLTDLEIPSYARAAA</sequence>
<accession>A0ABV8J1P5</accession>
<evidence type="ECO:0000313" key="2">
    <source>
        <dbReference type="EMBL" id="MFC4069083.1"/>
    </source>
</evidence>
<dbReference type="InterPro" id="IPR003737">
    <property type="entry name" value="GlcNAc_PI_deacetylase-related"/>
</dbReference>
<organism evidence="2 3">
    <name type="scientific">Actinoplanes subglobosus</name>
    <dbReference type="NCBI Taxonomy" id="1547892"/>
    <lineage>
        <taxon>Bacteria</taxon>
        <taxon>Bacillati</taxon>
        <taxon>Actinomycetota</taxon>
        <taxon>Actinomycetes</taxon>
        <taxon>Micromonosporales</taxon>
        <taxon>Micromonosporaceae</taxon>
        <taxon>Actinoplanes</taxon>
    </lineage>
</organism>
<dbReference type="InterPro" id="IPR024078">
    <property type="entry name" value="LmbE-like_dom_sf"/>
</dbReference>
<dbReference type="SUPFAM" id="SSF102588">
    <property type="entry name" value="LmbE-like"/>
    <property type="match status" value="1"/>
</dbReference>
<keyword evidence="2" id="KW-0378">Hydrolase</keyword>
<comment type="caution">
    <text evidence="2">The sequence shown here is derived from an EMBL/GenBank/DDBJ whole genome shotgun (WGS) entry which is preliminary data.</text>
</comment>
<keyword evidence="3" id="KW-1185">Reference proteome</keyword>
<dbReference type="Gene3D" id="3.40.50.10320">
    <property type="entry name" value="LmbE-like"/>
    <property type="match status" value="1"/>
</dbReference>
<dbReference type="GO" id="GO:0016787">
    <property type="term" value="F:hydrolase activity"/>
    <property type="evidence" value="ECO:0007669"/>
    <property type="project" value="UniProtKB-KW"/>
</dbReference>
<dbReference type="PANTHER" id="PTHR12993">
    <property type="entry name" value="N-ACETYLGLUCOSAMINYL-PHOSPHATIDYLINOSITOL DE-N-ACETYLASE-RELATED"/>
    <property type="match status" value="1"/>
</dbReference>
<evidence type="ECO:0000256" key="1">
    <source>
        <dbReference type="ARBA" id="ARBA00022833"/>
    </source>
</evidence>
<reference evidence="3" key="1">
    <citation type="journal article" date="2019" name="Int. J. Syst. Evol. Microbiol.">
        <title>The Global Catalogue of Microorganisms (GCM) 10K type strain sequencing project: providing services to taxonomists for standard genome sequencing and annotation.</title>
        <authorList>
            <consortium name="The Broad Institute Genomics Platform"/>
            <consortium name="The Broad Institute Genome Sequencing Center for Infectious Disease"/>
            <person name="Wu L."/>
            <person name="Ma J."/>
        </authorList>
    </citation>
    <scope>NUCLEOTIDE SEQUENCE [LARGE SCALE GENOMIC DNA]</scope>
    <source>
        <strain evidence="3">TBRC 5832</strain>
    </source>
</reference>